<feature type="transmembrane region" description="Helical" evidence="1">
    <location>
        <begin position="118"/>
        <end position="140"/>
    </location>
</feature>
<gene>
    <name evidence="2" type="ORF">JCM15548_14305</name>
</gene>
<evidence type="ECO:0000313" key="2">
    <source>
        <dbReference type="EMBL" id="GAO31893.1"/>
    </source>
</evidence>
<proteinExistence type="predicted"/>
<dbReference type="EMBL" id="BAZW01000068">
    <property type="protein sequence ID" value="GAO31893.1"/>
    <property type="molecule type" value="Genomic_DNA"/>
</dbReference>
<feature type="transmembrane region" description="Helical" evidence="1">
    <location>
        <begin position="152"/>
        <end position="174"/>
    </location>
</feature>
<keyword evidence="1" id="KW-0472">Membrane</keyword>
<sequence>MINENSKQSQYFHYFASDVDIKLIKFIFPEHVKANALKLIIMKNTLKSIIAILSIALVFVLFFIIPTLLFPVSEDLLKGINPEEMQLFFPLLIIYSLYISISYFFLLRNMDQKRTALFFQLLLAHFIMYPLMGLLESLFWGDAFKGVDVSEFIGIFLRFVITFSLFSGFLAIIGKKRTSSIHFFKQAANYKQAGIKILLIGLAYFVIYNLFGYFIAWQFEATRQFYTGSIENIGFFQSMWQNISNPVFVIVHTFRGMLFGVAGYLFHNILKCSRSRKIIILALIFGGFGFQIVLPNPLLPEMVRISHFIETTSSMLLFGALVGVIFNYKKAKSSGSLYDTATGRLWPKGANHSIAKGLFKKQPRGYCRPDVH</sequence>
<keyword evidence="1" id="KW-0812">Transmembrane</keyword>
<feature type="transmembrane region" description="Helical" evidence="1">
    <location>
        <begin position="278"/>
        <end position="299"/>
    </location>
</feature>
<feature type="transmembrane region" description="Helical" evidence="1">
    <location>
        <begin position="305"/>
        <end position="328"/>
    </location>
</feature>
<comment type="caution">
    <text evidence="2">The sequence shown here is derived from an EMBL/GenBank/DDBJ whole genome shotgun (WGS) entry which is preliminary data.</text>
</comment>
<feature type="transmembrane region" description="Helical" evidence="1">
    <location>
        <begin position="49"/>
        <end position="72"/>
    </location>
</feature>
<feature type="transmembrane region" description="Helical" evidence="1">
    <location>
        <begin position="247"/>
        <end position="266"/>
    </location>
</feature>
<feature type="transmembrane region" description="Helical" evidence="1">
    <location>
        <begin position="195"/>
        <end position="216"/>
    </location>
</feature>
<protein>
    <submittedName>
        <fullName evidence="2">Uncharacterized protein</fullName>
    </submittedName>
</protein>
<feature type="transmembrane region" description="Helical" evidence="1">
    <location>
        <begin position="87"/>
        <end position="106"/>
    </location>
</feature>
<reference evidence="2 3" key="1">
    <citation type="journal article" date="2015" name="Microbes Environ.">
        <title>Distribution and evolution of nitrogen fixation genes in the phylum bacteroidetes.</title>
        <authorList>
            <person name="Inoue J."/>
            <person name="Oshima K."/>
            <person name="Suda W."/>
            <person name="Sakamoto M."/>
            <person name="Iino T."/>
            <person name="Noda S."/>
            <person name="Hongoh Y."/>
            <person name="Hattori M."/>
            <person name="Ohkuma M."/>
        </authorList>
    </citation>
    <scope>NUCLEOTIDE SEQUENCE [LARGE SCALE GENOMIC DNA]</scope>
    <source>
        <strain evidence="2">JCM 15548</strain>
    </source>
</reference>
<dbReference type="Proteomes" id="UP000032900">
    <property type="component" value="Unassembled WGS sequence"/>
</dbReference>
<organism evidence="2 3">
    <name type="scientific">Geofilum rubicundum JCM 15548</name>
    <dbReference type="NCBI Taxonomy" id="1236989"/>
    <lineage>
        <taxon>Bacteria</taxon>
        <taxon>Pseudomonadati</taxon>
        <taxon>Bacteroidota</taxon>
        <taxon>Bacteroidia</taxon>
        <taxon>Marinilabiliales</taxon>
        <taxon>Marinilabiliaceae</taxon>
        <taxon>Geofilum</taxon>
    </lineage>
</organism>
<name>A0A0E9M344_9BACT</name>
<keyword evidence="3" id="KW-1185">Reference proteome</keyword>
<accession>A0A0E9M344</accession>
<evidence type="ECO:0000256" key="1">
    <source>
        <dbReference type="SAM" id="Phobius"/>
    </source>
</evidence>
<evidence type="ECO:0000313" key="3">
    <source>
        <dbReference type="Proteomes" id="UP000032900"/>
    </source>
</evidence>
<keyword evidence="1" id="KW-1133">Transmembrane helix</keyword>
<dbReference type="AlphaFoldDB" id="A0A0E9M344"/>